<accession>A0AAW1PAV2</accession>
<evidence type="ECO:0000313" key="2">
    <source>
        <dbReference type="Proteomes" id="UP001465755"/>
    </source>
</evidence>
<dbReference type="InterPro" id="IPR036412">
    <property type="entry name" value="HAD-like_sf"/>
</dbReference>
<dbReference type="AlphaFoldDB" id="A0AAW1PAV2"/>
<dbReference type="EMBL" id="JALJOQ010000042">
    <property type="protein sequence ID" value="KAK9805732.1"/>
    <property type="molecule type" value="Genomic_DNA"/>
</dbReference>
<dbReference type="PANTHER" id="PTHR19288:SF90">
    <property type="entry name" value="OS08G0542600 PROTEIN"/>
    <property type="match status" value="1"/>
</dbReference>
<evidence type="ECO:0000313" key="1">
    <source>
        <dbReference type="EMBL" id="KAK9805732.1"/>
    </source>
</evidence>
<gene>
    <name evidence="1" type="ORF">WJX73_003126</name>
</gene>
<proteinExistence type="predicted"/>
<sequence length="302" mass="32269">MHVPKLLQGVGSIPDQYKGILLDQFGVLHDGKKPYPQAVEAVSELAAAGRKVLILSNSSRRAESILPKLVKMGFKESDFAGAISSGEIAWTALKERQGDFWKQLGTKCLHITWGSRGPISLKGLGLQVVTEPADAEFILAHGTEALGRGDDQEPEAIELDEIQALLQQCADKGGVPMLVANPDIMTVSGRSLLAMPGKLGQWYKGMGGEVHLLGKPDAVVYKRALEMLDLKAEEVLGVGDSVEHDIKGATAAGVDSVFIAGGIHAEDLGVFDAGDEIDLDMLRDWLAAYSSKPTFVLPFLSA</sequence>
<dbReference type="Gene3D" id="3.40.50.1000">
    <property type="entry name" value="HAD superfamily/HAD-like"/>
    <property type="match status" value="2"/>
</dbReference>
<dbReference type="PANTHER" id="PTHR19288">
    <property type="entry name" value="4-NITROPHENYLPHOSPHATASE-RELATED"/>
    <property type="match status" value="1"/>
</dbReference>
<name>A0AAW1PAV2_9CHLO</name>
<dbReference type="InterPro" id="IPR023214">
    <property type="entry name" value="HAD_sf"/>
</dbReference>
<reference evidence="1 2" key="1">
    <citation type="journal article" date="2024" name="Nat. Commun.">
        <title>Phylogenomics reveals the evolutionary origins of lichenization in chlorophyte algae.</title>
        <authorList>
            <person name="Puginier C."/>
            <person name="Libourel C."/>
            <person name="Otte J."/>
            <person name="Skaloud P."/>
            <person name="Haon M."/>
            <person name="Grisel S."/>
            <person name="Petersen M."/>
            <person name="Berrin J.G."/>
            <person name="Delaux P.M."/>
            <person name="Dal Grande F."/>
            <person name="Keller J."/>
        </authorList>
    </citation>
    <scope>NUCLEOTIDE SEQUENCE [LARGE SCALE GENOMIC DNA]</scope>
    <source>
        <strain evidence="1 2">SAG 2036</strain>
    </source>
</reference>
<dbReference type="SUPFAM" id="SSF56784">
    <property type="entry name" value="HAD-like"/>
    <property type="match status" value="1"/>
</dbReference>
<dbReference type="NCBIfam" id="TIGR01459">
    <property type="entry name" value="HAD-SF-IIA-hyp4"/>
    <property type="match status" value="1"/>
</dbReference>
<dbReference type="GO" id="GO:0009507">
    <property type="term" value="C:chloroplast"/>
    <property type="evidence" value="ECO:0007669"/>
    <property type="project" value="TreeGrafter"/>
</dbReference>
<dbReference type="InterPro" id="IPR006357">
    <property type="entry name" value="HAD-SF_hydro_IIA"/>
</dbReference>
<comment type="caution">
    <text evidence="1">The sequence shown here is derived from an EMBL/GenBank/DDBJ whole genome shotgun (WGS) entry which is preliminary data.</text>
</comment>
<protein>
    <submittedName>
        <fullName evidence="1">Uncharacterized protein</fullName>
    </submittedName>
</protein>
<dbReference type="Pfam" id="PF13344">
    <property type="entry name" value="Hydrolase_6"/>
    <property type="match status" value="1"/>
</dbReference>
<keyword evidence="2" id="KW-1185">Reference proteome</keyword>
<dbReference type="Pfam" id="PF13242">
    <property type="entry name" value="Hydrolase_like"/>
    <property type="match status" value="1"/>
</dbReference>
<dbReference type="GO" id="GO:0016791">
    <property type="term" value="F:phosphatase activity"/>
    <property type="evidence" value="ECO:0007669"/>
    <property type="project" value="TreeGrafter"/>
</dbReference>
<dbReference type="InterPro" id="IPR006356">
    <property type="entry name" value="HAD-SF_hydro_IIA_hyp3"/>
</dbReference>
<organism evidence="1 2">
    <name type="scientific">Symbiochloris irregularis</name>
    <dbReference type="NCBI Taxonomy" id="706552"/>
    <lineage>
        <taxon>Eukaryota</taxon>
        <taxon>Viridiplantae</taxon>
        <taxon>Chlorophyta</taxon>
        <taxon>core chlorophytes</taxon>
        <taxon>Trebouxiophyceae</taxon>
        <taxon>Trebouxiales</taxon>
        <taxon>Trebouxiaceae</taxon>
        <taxon>Symbiochloris</taxon>
    </lineage>
</organism>
<dbReference type="Proteomes" id="UP001465755">
    <property type="component" value="Unassembled WGS sequence"/>
</dbReference>